<accession>A0A133U5E0</accession>
<reference evidence="1 2" key="1">
    <citation type="journal article" date="2016" name="Sci. Rep.">
        <title>Metabolic traits of an uncultured archaeal lineage -MSBL1- from brine pools of the Red Sea.</title>
        <authorList>
            <person name="Mwirichia R."/>
            <person name="Alam I."/>
            <person name="Rashid M."/>
            <person name="Vinu M."/>
            <person name="Ba-Alawi W."/>
            <person name="Anthony Kamau A."/>
            <person name="Kamanda Ngugi D."/>
            <person name="Goker M."/>
            <person name="Klenk H.P."/>
            <person name="Bajic V."/>
            <person name="Stingl U."/>
        </authorList>
    </citation>
    <scope>NUCLEOTIDE SEQUENCE [LARGE SCALE GENOMIC DNA]</scope>
    <source>
        <strain evidence="1">SCGC-AAA259A05</strain>
    </source>
</reference>
<proteinExistence type="predicted"/>
<comment type="caution">
    <text evidence="1">The sequence shown here is derived from an EMBL/GenBank/DDBJ whole genome shotgun (WGS) entry which is preliminary data.</text>
</comment>
<protein>
    <submittedName>
        <fullName evidence="1">Uncharacterized protein</fullName>
    </submittedName>
</protein>
<evidence type="ECO:0000313" key="2">
    <source>
        <dbReference type="Proteomes" id="UP000070163"/>
    </source>
</evidence>
<dbReference type="EMBL" id="LHXJ01000080">
    <property type="protein sequence ID" value="KXA89409.1"/>
    <property type="molecule type" value="Genomic_DNA"/>
</dbReference>
<dbReference type="AlphaFoldDB" id="A0A133U5E0"/>
<organism evidence="1 2">
    <name type="scientific">candidate division MSBL1 archaeon SCGC-AAA259A05</name>
    <dbReference type="NCBI Taxonomy" id="1698259"/>
    <lineage>
        <taxon>Archaea</taxon>
        <taxon>Methanobacteriati</taxon>
        <taxon>Methanobacteriota</taxon>
        <taxon>candidate division MSBL1</taxon>
    </lineage>
</organism>
<name>A0A133U5E0_9EURY</name>
<keyword evidence="2" id="KW-1185">Reference proteome</keyword>
<gene>
    <name evidence="1" type="ORF">AKJ57_05350</name>
</gene>
<evidence type="ECO:0000313" key="1">
    <source>
        <dbReference type="EMBL" id="KXA89409.1"/>
    </source>
</evidence>
<sequence length="72" mass="8347">MMGSDSKTLEQLGKAEKYVYQRAKSSFEKHAKNCKHQYIGPSGEKKCSHQRGGRNCRFELCPLLEKEEKYGY</sequence>
<dbReference type="Proteomes" id="UP000070163">
    <property type="component" value="Unassembled WGS sequence"/>
</dbReference>